<name>A0A699Q7C5_TANCI</name>
<organism evidence="1">
    <name type="scientific">Tanacetum cinerariifolium</name>
    <name type="common">Dalmatian daisy</name>
    <name type="synonym">Chrysanthemum cinerariifolium</name>
    <dbReference type="NCBI Taxonomy" id="118510"/>
    <lineage>
        <taxon>Eukaryota</taxon>
        <taxon>Viridiplantae</taxon>
        <taxon>Streptophyta</taxon>
        <taxon>Embryophyta</taxon>
        <taxon>Tracheophyta</taxon>
        <taxon>Spermatophyta</taxon>
        <taxon>Magnoliopsida</taxon>
        <taxon>eudicotyledons</taxon>
        <taxon>Gunneridae</taxon>
        <taxon>Pentapetalae</taxon>
        <taxon>asterids</taxon>
        <taxon>campanulids</taxon>
        <taxon>Asterales</taxon>
        <taxon>Asteraceae</taxon>
        <taxon>Asteroideae</taxon>
        <taxon>Anthemideae</taxon>
        <taxon>Anthemidinae</taxon>
        <taxon>Tanacetum</taxon>
    </lineage>
</organism>
<dbReference type="EMBL" id="BKCJ010993123">
    <property type="protein sequence ID" value="GFC62249.1"/>
    <property type="molecule type" value="Genomic_DNA"/>
</dbReference>
<evidence type="ECO:0000313" key="1">
    <source>
        <dbReference type="EMBL" id="GFC62249.1"/>
    </source>
</evidence>
<accession>A0A699Q7C5</accession>
<sequence length="173" mass="16797">MSAVAPRGTAPASVGQPAVGIYLDAADGAIDEGAERLAGLGLVEAQHAGAAVLQMQGIVDLGLEEGRAGRQRGHFGHLQALQLEGAGGAAAVLALVGAQHAVEAGIVVAEVAQQVHHGRALLVAQVLVEDAAHAGGVGHPHGAAAVAVVALGPALGLVHPGAGIGRGGKGLQR</sequence>
<dbReference type="AlphaFoldDB" id="A0A699Q7C5"/>
<protein>
    <submittedName>
        <fullName evidence="1">Uncharacterized protein</fullName>
    </submittedName>
</protein>
<gene>
    <name evidence="1" type="ORF">Tci_834219</name>
</gene>
<proteinExistence type="predicted"/>
<comment type="caution">
    <text evidence="1">The sequence shown here is derived from an EMBL/GenBank/DDBJ whole genome shotgun (WGS) entry which is preliminary data.</text>
</comment>
<reference evidence="1" key="1">
    <citation type="journal article" date="2019" name="Sci. Rep.">
        <title>Draft genome of Tanacetum cinerariifolium, the natural source of mosquito coil.</title>
        <authorList>
            <person name="Yamashiro T."/>
            <person name="Shiraishi A."/>
            <person name="Satake H."/>
            <person name="Nakayama K."/>
        </authorList>
    </citation>
    <scope>NUCLEOTIDE SEQUENCE</scope>
</reference>